<reference evidence="2" key="1">
    <citation type="journal article" date="2023" name="G3 (Bethesda)">
        <title>Whole genome assemblies of Zophobas morio and Tenebrio molitor.</title>
        <authorList>
            <person name="Kaur S."/>
            <person name="Stinson S.A."/>
            <person name="diCenzo G.C."/>
        </authorList>
    </citation>
    <scope>NUCLEOTIDE SEQUENCE</scope>
    <source>
        <strain evidence="2">QUZm001</strain>
    </source>
</reference>
<evidence type="ECO:0000256" key="1">
    <source>
        <dbReference type="SAM" id="MobiDB-lite"/>
    </source>
</evidence>
<proteinExistence type="predicted"/>
<organism evidence="2 3">
    <name type="scientific">Zophobas morio</name>
    <dbReference type="NCBI Taxonomy" id="2755281"/>
    <lineage>
        <taxon>Eukaryota</taxon>
        <taxon>Metazoa</taxon>
        <taxon>Ecdysozoa</taxon>
        <taxon>Arthropoda</taxon>
        <taxon>Hexapoda</taxon>
        <taxon>Insecta</taxon>
        <taxon>Pterygota</taxon>
        <taxon>Neoptera</taxon>
        <taxon>Endopterygota</taxon>
        <taxon>Coleoptera</taxon>
        <taxon>Polyphaga</taxon>
        <taxon>Cucujiformia</taxon>
        <taxon>Tenebrionidae</taxon>
        <taxon>Zophobas</taxon>
    </lineage>
</organism>
<accession>A0AA38MC44</accession>
<protein>
    <submittedName>
        <fullName evidence="2">Uncharacterized protein</fullName>
    </submittedName>
</protein>
<dbReference type="EMBL" id="JALNTZ010000005">
    <property type="protein sequence ID" value="KAJ3651038.1"/>
    <property type="molecule type" value="Genomic_DNA"/>
</dbReference>
<feature type="region of interest" description="Disordered" evidence="1">
    <location>
        <begin position="1"/>
        <end position="68"/>
    </location>
</feature>
<comment type="caution">
    <text evidence="2">The sequence shown here is derived from an EMBL/GenBank/DDBJ whole genome shotgun (WGS) entry which is preliminary data.</text>
</comment>
<dbReference type="AlphaFoldDB" id="A0AA38MC44"/>
<evidence type="ECO:0000313" key="3">
    <source>
        <dbReference type="Proteomes" id="UP001168821"/>
    </source>
</evidence>
<evidence type="ECO:0000313" key="2">
    <source>
        <dbReference type="EMBL" id="KAJ3651038.1"/>
    </source>
</evidence>
<sequence>MIRNTERTQSTLGPKSPSNPKSPPPPHPHIVALATTPHLIPDASTASNPLKPPHALPNHSPPPASCPLHAGAAPAQFANILTFDSRSNSHLFVKIRKIAVFAVSTHVRG</sequence>
<feature type="compositionally biased region" description="Pro residues" evidence="1">
    <location>
        <begin position="50"/>
        <end position="65"/>
    </location>
</feature>
<keyword evidence="3" id="KW-1185">Reference proteome</keyword>
<gene>
    <name evidence="2" type="ORF">Zmor_017101</name>
</gene>
<name>A0AA38MC44_9CUCU</name>
<dbReference type="Proteomes" id="UP001168821">
    <property type="component" value="Unassembled WGS sequence"/>
</dbReference>